<name>A0A8T0IPC4_CERPU</name>
<keyword evidence="5" id="KW-1133">Transmembrane helix</keyword>
<dbReference type="InterPro" id="IPR029044">
    <property type="entry name" value="Nucleotide-diphossugar_trans"/>
</dbReference>
<keyword evidence="5" id="KW-0812">Transmembrane</keyword>
<dbReference type="GO" id="GO:0000139">
    <property type="term" value="C:Golgi membrane"/>
    <property type="evidence" value="ECO:0007669"/>
    <property type="project" value="UniProtKB-SubCell"/>
</dbReference>
<gene>
    <name evidence="6" type="ORF">KC19_3G238200</name>
</gene>
<keyword evidence="7" id="KW-1185">Reference proteome</keyword>
<proteinExistence type="inferred from homology"/>
<organism evidence="6 7">
    <name type="scientific">Ceratodon purpureus</name>
    <name type="common">Fire moss</name>
    <name type="synonym">Dicranum purpureum</name>
    <dbReference type="NCBI Taxonomy" id="3225"/>
    <lineage>
        <taxon>Eukaryota</taxon>
        <taxon>Viridiplantae</taxon>
        <taxon>Streptophyta</taxon>
        <taxon>Embryophyta</taxon>
        <taxon>Bryophyta</taxon>
        <taxon>Bryophytina</taxon>
        <taxon>Bryopsida</taxon>
        <taxon>Dicranidae</taxon>
        <taxon>Pseudoditrichales</taxon>
        <taxon>Ditrichaceae</taxon>
        <taxon>Ceratodon</taxon>
    </lineage>
</organism>
<dbReference type="PANTHER" id="PTHR31306">
    <property type="entry name" value="ALPHA-1,6-MANNOSYLTRANSFERASE MNN11-RELATED"/>
    <property type="match status" value="1"/>
</dbReference>
<reference evidence="6" key="1">
    <citation type="submission" date="2020-06" db="EMBL/GenBank/DDBJ databases">
        <title>WGS assembly of Ceratodon purpureus strain R40.</title>
        <authorList>
            <person name="Carey S.B."/>
            <person name="Jenkins J."/>
            <person name="Shu S."/>
            <person name="Lovell J.T."/>
            <person name="Sreedasyam A."/>
            <person name="Maumus F."/>
            <person name="Tiley G.P."/>
            <person name="Fernandez-Pozo N."/>
            <person name="Barry K."/>
            <person name="Chen C."/>
            <person name="Wang M."/>
            <person name="Lipzen A."/>
            <person name="Daum C."/>
            <person name="Saski C.A."/>
            <person name="Payton A.C."/>
            <person name="Mcbreen J.C."/>
            <person name="Conrad R.E."/>
            <person name="Kollar L.M."/>
            <person name="Olsson S."/>
            <person name="Huttunen S."/>
            <person name="Landis J.B."/>
            <person name="Wickett N.J."/>
            <person name="Johnson M.G."/>
            <person name="Rensing S.A."/>
            <person name="Grimwood J."/>
            <person name="Schmutz J."/>
            <person name="Mcdaniel S.F."/>
        </authorList>
    </citation>
    <scope>NUCLEOTIDE SEQUENCE</scope>
    <source>
        <strain evidence="6">R40</strain>
    </source>
</reference>
<keyword evidence="3" id="KW-0328">Glycosyltransferase</keyword>
<evidence type="ECO:0000256" key="5">
    <source>
        <dbReference type="SAM" id="Phobius"/>
    </source>
</evidence>
<comment type="subcellular location">
    <subcellularLocation>
        <location evidence="1">Golgi apparatus membrane</location>
        <topology evidence="1">Single-pass type II membrane protein</topology>
    </subcellularLocation>
</comment>
<comment type="similarity">
    <text evidence="2">Belongs to the glycosyltransferase 34 family.</text>
</comment>
<dbReference type="AlphaFoldDB" id="A0A8T0IPC4"/>
<protein>
    <submittedName>
        <fullName evidence="6">Uncharacterized protein</fullName>
    </submittedName>
</protein>
<sequence>MQSESVYIAMAEVTGASPQRRFKGMSEYAAQLRSRESFKKAVGFRGYWSTVQAVSRAFLVLVCVGLLISAVGFYGSSHLLGKANDLGRRCSPRRGSAPEHFQRFKFAMVTCSDGSSTIPGRSFEGVMEMVAPNKKAYVKRHGYDFIDASSLLDTTRPPSWSKILAVKEQLSQYDWVFWNDADSAVTNPDIKLEDIIFSVVGDVKLEEMPDFIVTEDVTGVNAGMFFFRNSDWSRQFLDRWWNQTDFIQPFGQSKSGDNTALKHLISVMDKDELKQHVRVPEMQCLFNSNLWKPSWRSCHRLITVTKAVWQGVYARGDFMVHLAGLNDKSRWMRNVLRETDSWREQINSNEIVNSAMDILKSRKELMEPSQ</sequence>
<dbReference type="EMBL" id="CM026423">
    <property type="protein sequence ID" value="KAG0584839.1"/>
    <property type="molecule type" value="Genomic_DNA"/>
</dbReference>
<keyword evidence="4" id="KW-0808">Transferase</keyword>
<comment type="caution">
    <text evidence="6">The sequence shown here is derived from an EMBL/GenBank/DDBJ whole genome shotgun (WGS) entry which is preliminary data.</text>
</comment>
<evidence type="ECO:0000256" key="4">
    <source>
        <dbReference type="ARBA" id="ARBA00022679"/>
    </source>
</evidence>
<dbReference type="GO" id="GO:0006487">
    <property type="term" value="P:protein N-linked glycosylation"/>
    <property type="evidence" value="ECO:0007669"/>
    <property type="project" value="TreeGrafter"/>
</dbReference>
<dbReference type="InterPro" id="IPR008630">
    <property type="entry name" value="Glyco_trans_34"/>
</dbReference>
<dbReference type="Proteomes" id="UP000822688">
    <property type="component" value="Chromosome 3"/>
</dbReference>
<evidence type="ECO:0000256" key="1">
    <source>
        <dbReference type="ARBA" id="ARBA00004323"/>
    </source>
</evidence>
<evidence type="ECO:0000313" key="6">
    <source>
        <dbReference type="EMBL" id="KAG0584839.1"/>
    </source>
</evidence>
<dbReference type="OrthoDB" id="407658at2759"/>
<keyword evidence="5" id="KW-0472">Membrane</keyword>
<dbReference type="Gene3D" id="3.90.550.10">
    <property type="entry name" value="Spore Coat Polysaccharide Biosynthesis Protein SpsA, Chain A"/>
    <property type="match status" value="1"/>
</dbReference>
<dbReference type="PANTHER" id="PTHR31306:SF4">
    <property type="entry name" value="ALPHA-1,2-GALACTOSYLTRANSFERASE"/>
    <property type="match status" value="1"/>
</dbReference>
<accession>A0A8T0IPC4</accession>
<evidence type="ECO:0000256" key="2">
    <source>
        <dbReference type="ARBA" id="ARBA00005664"/>
    </source>
</evidence>
<evidence type="ECO:0000256" key="3">
    <source>
        <dbReference type="ARBA" id="ARBA00022676"/>
    </source>
</evidence>
<dbReference type="SUPFAM" id="SSF53448">
    <property type="entry name" value="Nucleotide-diphospho-sugar transferases"/>
    <property type="match status" value="1"/>
</dbReference>
<feature type="transmembrane region" description="Helical" evidence="5">
    <location>
        <begin position="53"/>
        <end position="74"/>
    </location>
</feature>
<evidence type="ECO:0000313" key="7">
    <source>
        <dbReference type="Proteomes" id="UP000822688"/>
    </source>
</evidence>
<dbReference type="Pfam" id="PF05637">
    <property type="entry name" value="Glyco_transf_34"/>
    <property type="match status" value="2"/>
</dbReference>
<dbReference type="GO" id="GO:0016757">
    <property type="term" value="F:glycosyltransferase activity"/>
    <property type="evidence" value="ECO:0007669"/>
    <property type="project" value="UniProtKB-KW"/>
</dbReference>